<evidence type="ECO:0000256" key="5">
    <source>
        <dbReference type="ARBA" id="ARBA00023136"/>
    </source>
</evidence>
<keyword evidence="10" id="KW-1185">Reference proteome</keyword>
<protein>
    <submittedName>
        <fullName evidence="9">PLD nuclease N-terminal domain-containing protein</fullName>
    </submittedName>
</protein>
<keyword evidence="2" id="KW-1003">Cell membrane</keyword>
<proteinExistence type="predicted"/>
<evidence type="ECO:0000313" key="9">
    <source>
        <dbReference type="EMBL" id="WOQ70105.1"/>
    </source>
</evidence>
<evidence type="ECO:0000256" key="1">
    <source>
        <dbReference type="ARBA" id="ARBA00004651"/>
    </source>
</evidence>
<feature type="domain" description="Cardiolipin synthase N-terminal" evidence="8">
    <location>
        <begin position="14"/>
        <end position="59"/>
    </location>
</feature>
<keyword evidence="3 7" id="KW-0812">Transmembrane</keyword>
<feature type="region of interest" description="Disordered" evidence="6">
    <location>
        <begin position="100"/>
        <end position="139"/>
    </location>
</feature>
<dbReference type="Proteomes" id="UP001329313">
    <property type="component" value="Chromosome"/>
</dbReference>
<keyword evidence="4 7" id="KW-1133">Transmembrane helix</keyword>
<reference evidence="9 10" key="1">
    <citation type="submission" date="2023-10" db="EMBL/GenBank/DDBJ databases">
        <title>Y20.</title>
        <authorList>
            <person name="Zhang G."/>
            <person name="Ding Y."/>
        </authorList>
    </citation>
    <scope>NUCLEOTIDE SEQUENCE [LARGE SCALE GENOMIC DNA]</scope>
    <source>
        <strain evidence="9 10">Y20</strain>
    </source>
</reference>
<dbReference type="EMBL" id="CP137080">
    <property type="protein sequence ID" value="WOQ70105.1"/>
    <property type="molecule type" value="Genomic_DNA"/>
</dbReference>
<evidence type="ECO:0000313" key="10">
    <source>
        <dbReference type="Proteomes" id="UP001329313"/>
    </source>
</evidence>
<dbReference type="Pfam" id="PF13396">
    <property type="entry name" value="PLDc_N"/>
    <property type="match status" value="1"/>
</dbReference>
<organism evidence="9 10">
    <name type="scientific">Microbacterium limosum</name>
    <dbReference type="NCBI Taxonomy" id="3079935"/>
    <lineage>
        <taxon>Bacteria</taxon>
        <taxon>Bacillati</taxon>
        <taxon>Actinomycetota</taxon>
        <taxon>Actinomycetes</taxon>
        <taxon>Micrococcales</taxon>
        <taxon>Microbacteriaceae</taxon>
        <taxon>Microbacterium</taxon>
    </lineage>
</organism>
<dbReference type="InterPro" id="IPR027379">
    <property type="entry name" value="CLS_N"/>
</dbReference>
<evidence type="ECO:0000259" key="8">
    <source>
        <dbReference type="Pfam" id="PF13396"/>
    </source>
</evidence>
<dbReference type="RefSeq" id="WP_330171195.1">
    <property type="nucleotide sequence ID" value="NZ_CP137080.1"/>
</dbReference>
<dbReference type="KEGG" id="mliy:RYJ27_02455"/>
<feature type="compositionally biased region" description="Low complexity" evidence="6">
    <location>
        <begin position="108"/>
        <end position="124"/>
    </location>
</feature>
<evidence type="ECO:0000256" key="7">
    <source>
        <dbReference type="SAM" id="Phobius"/>
    </source>
</evidence>
<gene>
    <name evidence="9" type="ORF">RYJ27_02455</name>
</gene>
<sequence>MPRVLLILAVLALVFYVVSIVDCAVQPPNRHRGVPKSAWLAIIVVLPVLGGILWFVIGRGRRQTAAARRAPDDDPVFLGSIGSISDQDERIRRLEEELAQLDAEGVDPDGPAAEPTDTTAPPAGKADPDSDDPRRGSAG</sequence>
<feature type="compositionally biased region" description="Basic and acidic residues" evidence="6">
    <location>
        <begin position="126"/>
        <end position="139"/>
    </location>
</feature>
<keyword evidence="5 7" id="KW-0472">Membrane</keyword>
<comment type="subcellular location">
    <subcellularLocation>
        <location evidence="1">Cell membrane</location>
        <topology evidence="1">Multi-pass membrane protein</topology>
    </subcellularLocation>
</comment>
<feature type="transmembrane region" description="Helical" evidence="7">
    <location>
        <begin position="39"/>
        <end position="58"/>
    </location>
</feature>
<accession>A0AAU0MJ33</accession>
<name>A0AAU0MJ33_9MICO</name>
<evidence type="ECO:0000256" key="4">
    <source>
        <dbReference type="ARBA" id="ARBA00022989"/>
    </source>
</evidence>
<dbReference type="GO" id="GO:0005886">
    <property type="term" value="C:plasma membrane"/>
    <property type="evidence" value="ECO:0007669"/>
    <property type="project" value="UniProtKB-SubCell"/>
</dbReference>
<dbReference type="AlphaFoldDB" id="A0AAU0MJ33"/>
<evidence type="ECO:0000256" key="6">
    <source>
        <dbReference type="SAM" id="MobiDB-lite"/>
    </source>
</evidence>
<evidence type="ECO:0000256" key="3">
    <source>
        <dbReference type="ARBA" id="ARBA00022692"/>
    </source>
</evidence>
<evidence type="ECO:0000256" key="2">
    <source>
        <dbReference type="ARBA" id="ARBA00022475"/>
    </source>
</evidence>